<evidence type="ECO:0000313" key="2">
    <source>
        <dbReference type="Proteomes" id="UP000281738"/>
    </source>
</evidence>
<protein>
    <submittedName>
        <fullName evidence="1">Uncharacterized protein</fullName>
    </submittedName>
</protein>
<keyword evidence="2" id="KW-1185">Reference proteome</keyword>
<organism evidence="1 2">
    <name type="scientific">Nocardioides aurantiacus</name>
    <dbReference type="NCBI Taxonomy" id="86796"/>
    <lineage>
        <taxon>Bacteria</taxon>
        <taxon>Bacillati</taxon>
        <taxon>Actinomycetota</taxon>
        <taxon>Actinomycetes</taxon>
        <taxon>Propionibacteriales</taxon>
        <taxon>Nocardioidaceae</taxon>
        <taxon>Nocardioides</taxon>
    </lineage>
</organism>
<gene>
    <name evidence="1" type="ORF">EDD33_0985</name>
</gene>
<sequence>MVVRGQQDLQRLWELLMAPLGFSARSLWVTFLDPDGRPLPQLLEVGELPDEAADEGVQGLFELLTHVLGEGLDGLGVAFLVVRPGRAGLVEDDRRLARSLLTAAREAGIVCHPVHVADDLRLLPVTPDDLAA</sequence>
<dbReference type="EMBL" id="RKHO01000001">
    <property type="protein sequence ID" value="ROR90150.1"/>
    <property type="molecule type" value="Genomic_DNA"/>
</dbReference>
<proteinExistence type="predicted"/>
<dbReference type="Proteomes" id="UP000281738">
    <property type="component" value="Unassembled WGS sequence"/>
</dbReference>
<name>A0A3N2CRK4_9ACTN</name>
<accession>A0A3N2CRK4</accession>
<reference evidence="1 2" key="1">
    <citation type="submission" date="2018-11" db="EMBL/GenBank/DDBJ databases">
        <title>Sequencing the genomes of 1000 actinobacteria strains.</title>
        <authorList>
            <person name="Klenk H.-P."/>
        </authorList>
    </citation>
    <scope>NUCLEOTIDE SEQUENCE [LARGE SCALE GENOMIC DNA]</scope>
    <source>
        <strain evidence="1 2">DSM 12652</strain>
    </source>
</reference>
<dbReference type="AlphaFoldDB" id="A0A3N2CRK4"/>
<comment type="caution">
    <text evidence="1">The sequence shown here is derived from an EMBL/GenBank/DDBJ whole genome shotgun (WGS) entry which is preliminary data.</text>
</comment>
<evidence type="ECO:0000313" key="1">
    <source>
        <dbReference type="EMBL" id="ROR90150.1"/>
    </source>
</evidence>